<sequence length="82" mass="9293">MESCTEAYHGTLKRTVSAQECPIDKSLRSGIKLFWSKEQELEGGSPRDLPDLTSKQDLLGWVQCNAEGRPPREWEVRETSSL</sequence>
<name>A0AAV7VQ10_PLEWA</name>
<dbReference type="EMBL" id="JANPWB010000003">
    <property type="protein sequence ID" value="KAJ1203750.1"/>
    <property type="molecule type" value="Genomic_DNA"/>
</dbReference>
<evidence type="ECO:0000313" key="1">
    <source>
        <dbReference type="EMBL" id="KAJ1203750.1"/>
    </source>
</evidence>
<dbReference type="AlphaFoldDB" id="A0AAV7VQ10"/>
<keyword evidence="2" id="KW-1185">Reference proteome</keyword>
<accession>A0AAV7VQ10</accession>
<proteinExistence type="predicted"/>
<gene>
    <name evidence="1" type="ORF">NDU88_007531</name>
</gene>
<dbReference type="Proteomes" id="UP001066276">
    <property type="component" value="Chromosome 2_1"/>
</dbReference>
<comment type="caution">
    <text evidence="1">The sequence shown here is derived from an EMBL/GenBank/DDBJ whole genome shotgun (WGS) entry which is preliminary data.</text>
</comment>
<reference evidence="1" key="1">
    <citation type="journal article" date="2022" name="bioRxiv">
        <title>Sequencing and chromosome-scale assembly of the giantPleurodeles waltlgenome.</title>
        <authorList>
            <person name="Brown T."/>
            <person name="Elewa A."/>
            <person name="Iarovenko S."/>
            <person name="Subramanian E."/>
            <person name="Araus A.J."/>
            <person name="Petzold A."/>
            <person name="Susuki M."/>
            <person name="Suzuki K.-i.T."/>
            <person name="Hayashi T."/>
            <person name="Toyoda A."/>
            <person name="Oliveira C."/>
            <person name="Osipova E."/>
            <person name="Leigh N.D."/>
            <person name="Simon A."/>
            <person name="Yun M.H."/>
        </authorList>
    </citation>
    <scope>NUCLEOTIDE SEQUENCE</scope>
    <source>
        <strain evidence="1">20211129_DDA</strain>
        <tissue evidence="1">Liver</tissue>
    </source>
</reference>
<protein>
    <submittedName>
        <fullName evidence="1">Uncharacterized protein</fullName>
    </submittedName>
</protein>
<organism evidence="1 2">
    <name type="scientific">Pleurodeles waltl</name>
    <name type="common">Iberian ribbed newt</name>
    <dbReference type="NCBI Taxonomy" id="8319"/>
    <lineage>
        <taxon>Eukaryota</taxon>
        <taxon>Metazoa</taxon>
        <taxon>Chordata</taxon>
        <taxon>Craniata</taxon>
        <taxon>Vertebrata</taxon>
        <taxon>Euteleostomi</taxon>
        <taxon>Amphibia</taxon>
        <taxon>Batrachia</taxon>
        <taxon>Caudata</taxon>
        <taxon>Salamandroidea</taxon>
        <taxon>Salamandridae</taxon>
        <taxon>Pleurodelinae</taxon>
        <taxon>Pleurodeles</taxon>
    </lineage>
</organism>
<evidence type="ECO:0000313" key="2">
    <source>
        <dbReference type="Proteomes" id="UP001066276"/>
    </source>
</evidence>